<evidence type="ECO:0000256" key="1">
    <source>
        <dbReference type="SAM" id="MobiDB-lite"/>
    </source>
</evidence>
<gene>
    <name evidence="2" type="ORF">M408DRAFT_328540</name>
</gene>
<reference evidence="3" key="2">
    <citation type="submission" date="2015-01" db="EMBL/GenBank/DDBJ databases">
        <title>Evolutionary Origins and Diversification of the Mycorrhizal Mutualists.</title>
        <authorList>
            <consortium name="DOE Joint Genome Institute"/>
            <consortium name="Mycorrhizal Genomics Consortium"/>
            <person name="Kohler A."/>
            <person name="Kuo A."/>
            <person name="Nagy L.G."/>
            <person name="Floudas D."/>
            <person name="Copeland A."/>
            <person name="Barry K.W."/>
            <person name="Cichocki N."/>
            <person name="Veneault-Fourrey C."/>
            <person name="LaButti K."/>
            <person name="Lindquist E.A."/>
            <person name="Lipzen A."/>
            <person name="Lundell T."/>
            <person name="Morin E."/>
            <person name="Murat C."/>
            <person name="Riley R."/>
            <person name="Ohm R."/>
            <person name="Sun H."/>
            <person name="Tunlid A."/>
            <person name="Henrissat B."/>
            <person name="Grigoriev I.V."/>
            <person name="Hibbett D.S."/>
            <person name="Martin F."/>
        </authorList>
    </citation>
    <scope>NUCLEOTIDE SEQUENCE [LARGE SCALE GENOMIC DNA]</scope>
    <source>
        <strain evidence="3">MAFF 305830</strain>
    </source>
</reference>
<accession>A0A0C3AYS0</accession>
<evidence type="ECO:0000313" key="3">
    <source>
        <dbReference type="Proteomes" id="UP000054097"/>
    </source>
</evidence>
<dbReference type="AlphaFoldDB" id="A0A0C3AYS0"/>
<dbReference type="Proteomes" id="UP000054097">
    <property type="component" value="Unassembled WGS sequence"/>
</dbReference>
<feature type="compositionally biased region" description="Polar residues" evidence="1">
    <location>
        <begin position="26"/>
        <end position="50"/>
    </location>
</feature>
<organism evidence="2 3">
    <name type="scientific">Serendipita vermifera MAFF 305830</name>
    <dbReference type="NCBI Taxonomy" id="933852"/>
    <lineage>
        <taxon>Eukaryota</taxon>
        <taxon>Fungi</taxon>
        <taxon>Dikarya</taxon>
        <taxon>Basidiomycota</taxon>
        <taxon>Agaricomycotina</taxon>
        <taxon>Agaricomycetes</taxon>
        <taxon>Sebacinales</taxon>
        <taxon>Serendipitaceae</taxon>
        <taxon>Serendipita</taxon>
    </lineage>
</organism>
<keyword evidence="3" id="KW-1185">Reference proteome</keyword>
<reference evidence="2 3" key="1">
    <citation type="submission" date="2014-04" db="EMBL/GenBank/DDBJ databases">
        <authorList>
            <consortium name="DOE Joint Genome Institute"/>
            <person name="Kuo A."/>
            <person name="Zuccaro A."/>
            <person name="Kohler A."/>
            <person name="Nagy L.G."/>
            <person name="Floudas D."/>
            <person name="Copeland A."/>
            <person name="Barry K.W."/>
            <person name="Cichocki N."/>
            <person name="Veneault-Fourrey C."/>
            <person name="LaButti K."/>
            <person name="Lindquist E.A."/>
            <person name="Lipzen A."/>
            <person name="Lundell T."/>
            <person name="Morin E."/>
            <person name="Murat C."/>
            <person name="Sun H."/>
            <person name="Tunlid A."/>
            <person name="Henrissat B."/>
            <person name="Grigoriev I.V."/>
            <person name="Hibbett D.S."/>
            <person name="Martin F."/>
            <person name="Nordberg H.P."/>
            <person name="Cantor M.N."/>
            <person name="Hua S.X."/>
        </authorList>
    </citation>
    <scope>NUCLEOTIDE SEQUENCE [LARGE SCALE GENOMIC DNA]</scope>
    <source>
        <strain evidence="2 3">MAFF 305830</strain>
    </source>
</reference>
<name>A0A0C3AYS0_SERVB</name>
<evidence type="ECO:0000313" key="2">
    <source>
        <dbReference type="EMBL" id="KIM29675.1"/>
    </source>
</evidence>
<dbReference type="HOGENOM" id="CLU_2924155_0_0_1"/>
<feature type="region of interest" description="Disordered" evidence="1">
    <location>
        <begin position="23"/>
        <end position="61"/>
    </location>
</feature>
<sequence>MAPISSINRPELLIQIPHDLPMPTLASLQSRPDRPSTLSPTTADVTQSPSLYFRSKKVRGA</sequence>
<dbReference type="EMBL" id="KN824287">
    <property type="protein sequence ID" value="KIM29675.1"/>
    <property type="molecule type" value="Genomic_DNA"/>
</dbReference>
<protein>
    <submittedName>
        <fullName evidence="2">Uncharacterized protein</fullName>
    </submittedName>
</protein>
<proteinExistence type="predicted"/>